<gene>
    <name evidence="1" type="ORF">BU23DRAFT_561405</name>
</gene>
<proteinExistence type="predicted"/>
<accession>A0A6A5UIP8</accession>
<evidence type="ECO:0000313" key="1">
    <source>
        <dbReference type="EMBL" id="KAF1965073.1"/>
    </source>
</evidence>
<dbReference type="Gene3D" id="1.10.340.30">
    <property type="entry name" value="Hypothetical protein, domain 2"/>
    <property type="match status" value="1"/>
</dbReference>
<organism evidence="1 2">
    <name type="scientific">Bimuria novae-zelandiae CBS 107.79</name>
    <dbReference type="NCBI Taxonomy" id="1447943"/>
    <lineage>
        <taxon>Eukaryota</taxon>
        <taxon>Fungi</taxon>
        <taxon>Dikarya</taxon>
        <taxon>Ascomycota</taxon>
        <taxon>Pezizomycotina</taxon>
        <taxon>Dothideomycetes</taxon>
        <taxon>Pleosporomycetidae</taxon>
        <taxon>Pleosporales</taxon>
        <taxon>Massarineae</taxon>
        <taxon>Didymosphaeriaceae</taxon>
        <taxon>Bimuria</taxon>
    </lineage>
</organism>
<dbReference type="AlphaFoldDB" id="A0A6A5UIP8"/>
<dbReference type="GO" id="GO:0006281">
    <property type="term" value="P:DNA repair"/>
    <property type="evidence" value="ECO:0007669"/>
    <property type="project" value="InterPro"/>
</dbReference>
<dbReference type="EMBL" id="ML976771">
    <property type="protein sequence ID" value="KAF1965073.1"/>
    <property type="molecule type" value="Genomic_DNA"/>
</dbReference>
<dbReference type="OrthoDB" id="10265068at2759"/>
<name>A0A6A5UIP8_9PLEO</name>
<dbReference type="InterPro" id="IPR011257">
    <property type="entry name" value="DNA_glycosylase"/>
</dbReference>
<protein>
    <recommendedName>
        <fullName evidence="3">Fungal N-terminal domain-containing protein</fullName>
    </recommendedName>
</protein>
<dbReference type="SUPFAM" id="SSF48150">
    <property type="entry name" value="DNA-glycosylase"/>
    <property type="match status" value="1"/>
</dbReference>
<evidence type="ECO:0000313" key="2">
    <source>
        <dbReference type="Proteomes" id="UP000800036"/>
    </source>
</evidence>
<keyword evidence="2" id="KW-1185">Reference proteome</keyword>
<reference evidence="1" key="1">
    <citation type="journal article" date="2020" name="Stud. Mycol.">
        <title>101 Dothideomycetes genomes: a test case for predicting lifestyles and emergence of pathogens.</title>
        <authorList>
            <person name="Haridas S."/>
            <person name="Albert R."/>
            <person name="Binder M."/>
            <person name="Bloem J."/>
            <person name="Labutti K."/>
            <person name="Salamov A."/>
            <person name="Andreopoulos B."/>
            <person name="Baker S."/>
            <person name="Barry K."/>
            <person name="Bills G."/>
            <person name="Bluhm B."/>
            <person name="Cannon C."/>
            <person name="Castanera R."/>
            <person name="Culley D."/>
            <person name="Daum C."/>
            <person name="Ezra D."/>
            <person name="Gonzalez J."/>
            <person name="Henrissat B."/>
            <person name="Kuo A."/>
            <person name="Liang C."/>
            <person name="Lipzen A."/>
            <person name="Lutzoni F."/>
            <person name="Magnuson J."/>
            <person name="Mondo S."/>
            <person name="Nolan M."/>
            <person name="Ohm R."/>
            <person name="Pangilinan J."/>
            <person name="Park H.-J."/>
            <person name="Ramirez L."/>
            <person name="Alfaro M."/>
            <person name="Sun H."/>
            <person name="Tritt A."/>
            <person name="Yoshinaga Y."/>
            <person name="Zwiers L.-H."/>
            <person name="Turgeon B."/>
            <person name="Goodwin S."/>
            <person name="Spatafora J."/>
            <person name="Crous P."/>
            <person name="Grigoriev I."/>
        </authorList>
    </citation>
    <scope>NUCLEOTIDE SEQUENCE</scope>
    <source>
        <strain evidence="1">CBS 107.79</strain>
    </source>
</reference>
<evidence type="ECO:0008006" key="3">
    <source>
        <dbReference type="Google" id="ProtNLM"/>
    </source>
</evidence>
<dbReference type="Proteomes" id="UP000800036">
    <property type="component" value="Unassembled WGS sequence"/>
</dbReference>
<dbReference type="GO" id="GO:0003824">
    <property type="term" value="F:catalytic activity"/>
    <property type="evidence" value="ECO:0007669"/>
    <property type="project" value="InterPro"/>
</dbReference>
<sequence length="400" mass="44711">MEAAAAVVGFIGLAGHVAQSLKSLYDFTTNMKDCPKDIREMKSHLVLVEYVITQVIRQCNDRDVRLRESAALARAIGRAQGNVEDLKELLAYLVDGKHKRFSFAAKFRHTQKLRESLDRTMTTMFGLNQQLQSDLIYDIRDTNREILRSVEKTNRNLETCDRSLHKVAQQSEVQHITDLLTETRISPSPTSIPSTPTLSREVSDISVIKSSQETTATSISSSSSIPLSVSQNARQADIVSRHPLLQFKGNQFQFLVALIFIQRTNKQCLACQRASECLVAYPTSEALSRASSEALSAYFGGIGLQNTKPLQLTKLAQAYLKDPPKQGRLRSKAKNPQCPQSEISHLPQIGQMSVNAWLVYCCERTDVVTDDKPLLEYMEYVAVSRALSGQYAVEKIARLN</sequence>